<dbReference type="KEGG" id="asag:FGM00_16615"/>
<dbReference type="AlphaFoldDB" id="A0A5B7SY04"/>
<gene>
    <name evidence="1" type="ORF">FGM00_16615</name>
</gene>
<dbReference type="EMBL" id="CP040710">
    <property type="protein sequence ID" value="QCX01654.1"/>
    <property type="molecule type" value="Genomic_DNA"/>
</dbReference>
<organism evidence="1 2">
    <name type="scientific">Aggregatimonas sangjinii</name>
    <dbReference type="NCBI Taxonomy" id="2583587"/>
    <lineage>
        <taxon>Bacteria</taxon>
        <taxon>Pseudomonadati</taxon>
        <taxon>Bacteroidota</taxon>
        <taxon>Flavobacteriia</taxon>
        <taxon>Flavobacteriales</taxon>
        <taxon>Flavobacteriaceae</taxon>
        <taxon>Aggregatimonas</taxon>
    </lineage>
</organism>
<sequence length="208" mass="23237">MILTKKELRFYIAADRLMAGKTERIRFKERLRNLLNPDHILNYLKAMRKVAYYKNTKKKGSLNYYYYQRAYTRLGIRLGFSIDPNSFGYGLLIPHYGTIVINSDTKAGNYCVLHTSTCIGGSGKVIGHGLYLASGAQIMGAELTLGENISIGSNSMVNKSFEASNVLLTGSPATIKKKTSAWYDRDGEVYAQRVKAVETLLHKYSGPS</sequence>
<dbReference type="SUPFAM" id="SSF51161">
    <property type="entry name" value="Trimeric LpxA-like enzymes"/>
    <property type="match status" value="1"/>
</dbReference>
<accession>A0A5B7SY04</accession>
<dbReference type="GO" id="GO:0016740">
    <property type="term" value="F:transferase activity"/>
    <property type="evidence" value="ECO:0007669"/>
    <property type="project" value="UniProtKB-KW"/>
</dbReference>
<evidence type="ECO:0000313" key="1">
    <source>
        <dbReference type="EMBL" id="QCX01654.1"/>
    </source>
</evidence>
<keyword evidence="1" id="KW-0808">Transferase</keyword>
<dbReference type="Gene3D" id="2.160.10.10">
    <property type="entry name" value="Hexapeptide repeat proteins"/>
    <property type="match status" value="1"/>
</dbReference>
<protein>
    <submittedName>
        <fullName evidence="1">Serine acetyltransferase</fullName>
    </submittedName>
</protein>
<dbReference type="RefSeq" id="WP_138853991.1">
    <property type="nucleotide sequence ID" value="NZ_CP040710.1"/>
</dbReference>
<proteinExistence type="predicted"/>
<reference evidence="1 2" key="1">
    <citation type="submission" date="2019-05" db="EMBL/GenBank/DDBJ databases">
        <title>Genome sequencing of F202Z8.</title>
        <authorList>
            <person name="Kwon Y.M."/>
        </authorList>
    </citation>
    <scope>NUCLEOTIDE SEQUENCE [LARGE SCALE GENOMIC DNA]</scope>
    <source>
        <strain evidence="1 2">F202Z8</strain>
    </source>
</reference>
<dbReference type="PANTHER" id="PTHR42811">
    <property type="entry name" value="SERINE ACETYLTRANSFERASE"/>
    <property type="match status" value="1"/>
</dbReference>
<keyword evidence="2" id="KW-1185">Reference proteome</keyword>
<dbReference type="Proteomes" id="UP000310017">
    <property type="component" value="Chromosome"/>
</dbReference>
<dbReference type="InterPro" id="IPR011004">
    <property type="entry name" value="Trimer_LpxA-like_sf"/>
</dbReference>
<name>A0A5B7SY04_9FLAO</name>
<dbReference type="OrthoDB" id="9814490at2"/>
<evidence type="ECO:0000313" key="2">
    <source>
        <dbReference type="Proteomes" id="UP000310017"/>
    </source>
</evidence>